<sequence length="532" mass="62199">MLKYNEIAIIDDGINVKFYNNIHRVKSSIEIDVNCNITKYKSDKIEYSHGTVCASIIKKYTKEAIINSIKIINKSKKTTGKQLIKAIEWCLENNIGIANLSLGSTDINEKEDIRKLINYAANKGMIIIAASSNDDKITYPASFSNVIGVKTLKEPVQHGEYIYDYRPIDGVDILAPSIHKLKNYFEEEESNMCNSFAAPYITAKVYNIIREDNTLNSVTDMKYRLLKDSLNYKDIMDKNILYNHPDWLDKAVIFNIVNNKNFKKNNSLYTFNIIEEKFIYEKDKCKILKYIKECIDNEICEEFDTIVIKDFYCKNFNLNYFAENLSSYNKGLVYVNDLCENLEPLAVEYKNKVWFTGIQKQFTYNLEKYFHVNIPVILIVGEKEEGMLSTLKLQEIFRLNGYRCGVYSDISLAELYNINFLPLKSLYYKNKLTINSVEETWDLGGLDLMIIFIDLYELEISYIKSIEDFLENDIRILINHDLDGVFMPDERKYNINLDYKNNLPINQNNRCKNYNISDIERVYQYIIELYNG</sequence>
<protein>
    <submittedName>
        <fullName evidence="6">S8 family serine peptidase</fullName>
    </submittedName>
</protein>
<evidence type="ECO:0000256" key="1">
    <source>
        <dbReference type="ARBA" id="ARBA00022670"/>
    </source>
</evidence>
<dbReference type="PANTHER" id="PTHR43806:SF11">
    <property type="entry name" value="CEREVISIN-RELATED"/>
    <property type="match status" value="1"/>
</dbReference>
<feature type="active site" description="Charge relay system" evidence="4">
    <location>
        <position position="195"/>
    </location>
</feature>
<comment type="similarity">
    <text evidence="4">Belongs to the peptidase S8 family.</text>
</comment>
<dbReference type="Pfam" id="PF00082">
    <property type="entry name" value="Peptidase_S8"/>
    <property type="match status" value="1"/>
</dbReference>
<evidence type="ECO:0000313" key="7">
    <source>
        <dbReference type="Proteomes" id="UP000736583"/>
    </source>
</evidence>
<dbReference type="InterPro" id="IPR000209">
    <property type="entry name" value="Peptidase_S8/S53_dom"/>
</dbReference>
<evidence type="ECO:0000259" key="5">
    <source>
        <dbReference type="Pfam" id="PF00082"/>
    </source>
</evidence>
<evidence type="ECO:0000256" key="4">
    <source>
        <dbReference type="PROSITE-ProRule" id="PRU01240"/>
    </source>
</evidence>
<organism evidence="6 7">
    <name type="scientific">Clostridium simiarum</name>
    <dbReference type="NCBI Taxonomy" id="2841506"/>
    <lineage>
        <taxon>Bacteria</taxon>
        <taxon>Bacillati</taxon>
        <taxon>Bacillota</taxon>
        <taxon>Clostridia</taxon>
        <taxon>Eubacteriales</taxon>
        <taxon>Clostridiaceae</taxon>
        <taxon>Clostridium</taxon>
    </lineage>
</organism>
<feature type="active site" description="Charge relay system" evidence="4">
    <location>
        <position position="49"/>
    </location>
</feature>
<comment type="caution">
    <text evidence="6">The sequence shown here is derived from an EMBL/GenBank/DDBJ whole genome shotgun (WGS) entry which is preliminary data.</text>
</comment>
<keyword evidence="2 4" id="KW-0378">Hydrolase</keyword>
<keyword evidence="7" id="KW-1185">Reference proteome</keyword>
<dbReference type="PANTHER" id="PTHR43806">
    <property type="entry name" value="PEPTIDASE S8"/>
    <property type="match status" value="1"/>
</dbReference>
<feature type="domain" description="Peptidase S8/S53" evidence="5">
    <location>
        <begin position="7"/>
        <end position="214"/>
    </location>
</feature>
<dbReference type="Proteomes" id="UP000736583">
    <property type="component" value="Unassembled WGS sequence"/>
</dbReference>
<dbReference type="RefSeq" id="WP_216456465.1">
    <property type="nucleotide sequence ID" value="NZ_JAHLQL010000001.1"/>
</dbReference>
<evidence type="ECO:0000313" key="6">
    <source>
        <dbReference type="EMBL" id="MBU5591509.1"/>
    </source>
</evidence>
<dbReference type="InterPro" id="IPR050131">
    <property type="entry name" value="Peptidase_S8_subtilisin-like"/>
</dbReference>
<keyword evidence="1 4" id="KW-0645">Protease</keyword>
<dbReference type="EMBL" id="JAHLQL010000001">
    <property type="protein sequence ID" value="MBU5591509.1"/>
    <property type="molecule type" value="Genomic_DNA"/>
</dbReference>
<gene>
    <name evidence="6" type="ORF">KQI89_07010</name>
</gene>
<accession>A0ABS6EZ50</accession>
<evidence type="ECO:0000256" key="2">
    <source>
        <dbReference type="ARBA" id="ARBA00022801"/>
    </source>
</evidence>
<evidence type="ECO:0000256" key="3">
    <source>
        <dbReference type="ARBA" id="ARBA00022825"/>
    </source>
</evidence>
<name>A0ABS6EZ50_9CLOT</name>
<feature type="active site" description="Charge relay system" evidence="4">
    <location>
        <position position="11"/>
    </location>
</feature>
<keyword evidence="3 4" id="KW-0720">Serine protease</keyword>
<reference evidence="6 7" key="1">
    <citation type="submission" date="2021-06" db="EMBL/GenBank/DDBJ databases">
        <authorList>
            <person name="Sun Q."/>
            <person name="Li D."/>
        </authorList>
    </citation>
    <scope>NUCLEOTIDE SEQUENCE [LARGE SCALE GENOMIC DNA]</scope>
    <source>
        <strain evidence="6 7">MSJ-4</strain>
    </source>
</reference>
<dbReference type="PROSITE" id="PS51892">
    <property type="entry name" value="SUBTILASE"/>
    <property type="match status" value="1"/>
</dbReference>
<proteinExistence type="inferred from homology"/>